<dbReference type="GO" id="GO:0005634">
    <property type="term" value="C:nucleus"/>
    <property type="evidence" value="ECO:0007669"/>
    <property type="project" value="UniProtKB-SubCell"/>
</dbReference>
<dbReference type="EMBL" id="KB445650">
    <property type="protein sequence ID" value="EMD60662.1"/>
    <property type="molecule type" value="Genomic_DNA"/>
</dbReference>
<dbReference type="InterPro" id="IPR008422">
    <property type="entry name" value="KN_HD"/>
</dbReference>
<dbReference type="PROSITE" id="PS00027">
    <property type="entry name" value="HOMEOBOX_1"/>
    <property type="match status" value="1"/>
</dbReference>
<feature type="domain" description="Homeobox" evidence="6">
    <location>
        <begin position="223"/>
        <end position="286"/>
    </location>
</feature>
<comment type="subcellular location">
    <subcellularLocation>
        <location evidence="4">Nucleus</location>
    </subcellularLocation>
</comment>
<dbReference type="GeneID" id="19130636"/>
<dbReference type="eggNOG" id="KOG0773">
    <property type="taxonomic scope" value="Eukaryota"/>
</dbReference>
<keyword evidence="1 4" id="KW-0238">DNA-binding</keyword>
<dbReference type="PANTHER" id="PTHR11850">
    <property type="entry name" value="HOMEOBOX PROTEIN TRANSCRIPTION FACTORS"/>
    <property type="match status" value="1"/>
</dbReference>
<evidence type="ECO:0000256" key="1">
    <source>
        <dbReference type="ARBA" id="ARBA00023125"/>
    </source>
</evidence>
<dbReference type="OMA" id="WQCTFCY"/>
<gene>
    <name evidence="7" type="ORF">COCSADRAFT_125753</name>
</gene>
<keyword evidence="2 4" id="KW-0371">Homeobox</keyword>
<reference evidence="8" key="2">
    <citation type="journal article" date="2013" name="PLoS Genet.">
        <title>Comparative genome structure, secondary metabolite, and effector coding capacity across Cochliobolus pathogens.</title>
        <authorList>
            <person name="Condon B.J."/>
            <person name="Leng Y."/>
            <person name="Wu D."/>
            <person name="Bushley K.E."/>
            <person name="Ohm R.A."/>
            <person name="Otillar R."/>
            <person name="Martin J."/>
            <person name="Schackwitz W."/>
            <person name="Grimwood J."/>
            <person name="MohdZainudin N."/>
            <person name="Xue C."/>
            <person name="Wang R."/>
            <person name="Manning V.A."/>
            <person name="Dhillon B."/>
            <person name="Tu Z.J."/>
            <person name="Steffenson B.J."/>
            <person name="Salamov A."/>
            <person name="Sun H."/>
            <person name="Lowry S."/>
            <person name="LaButti K."/>
            <person name="Han J."/>
            <person name="Copeland A."/>
            <person name="Lindquist E."/>
            <person name="Barry K."/>
            <person name="Schmutz J."/>
            <person name="Baker S.E."/>
            <person name="Ciuffetti L.M."/>
            <person name="Grigoriev I.V."/>
            <person name="Zhong S."/>
            <person name="Turgeon B.G."/>
        </authorList>
    </citation>
    <scope>NUCLEOTIDE SEQUENCE [LARGE SCALE GENOMIC DNA]</scope>
    <source>
        <strain evidence="8">ND90Pr / ATCC 201652</strain>
    </source>
</reference>
<dbReference type="Gene3D" id="1.10.10.60">
    <property type="entry name" value="Homeodomain-like"/>
    <property type="match status" value="1"/>
</dbReference>
<evidence type="ECO:0000313" key="7">
    <source>
        <dbReference type="EMBL" id="EMD60662.1"/>
    </source>
</evidence>
<dbReference type="OrthoDB" id="10056939at2759"/>
<dbReference type="RefSeq" id="XP_007703956.1">
    <property type="nucleotide sequence ID" value="XM_007705766.1"/>
</dbReference>
<organism evidence="7 8">
    <name type="scientific">Cochliobolus sativus (strain ND90Pr / ATCC 201652)</name>
    <name type="common">Common root rot and spot blotch fungus</name>
    <name type="synonym">Bipolaris sorokiniana</name>
    <dbReference type="NCBI Taxonomy" id="665912"/>
    <lineage>
        <taxon>Eukaryota</taxon>
        <taxon>Fungi</taxon>
        <taxon>Dikarya</taxon>
        <taxon>Ascomycota</taxon>
        <taxon>Pezizomycotina</taxon>
        <taxon>Dothideomycetes</taxon>
        <taxon>Pleosporomycetidae</taxon>
        <taxon>Pleosporales</taxon>
        <taxon>Pleosporineae</taxon>
        <taxon>Pleosporaceae</taxon>
        <taxon>Bipolaris</taxon>
    </lineage>
</organism>
<dbReference type="InterPro" id="IPR017970">
    <property type="entry name" value="Homeobox_CS"/>
</dbReference>
<dbReference type="AlphaFoldDB" id="M2SV21"/>
<protein>
    <recommendedName>
        <fullName evidence="6">Homeobox domain-containing protein</fullName>
    </recommendedName>
</protein>
<feature type="compositionally biased region" description="Polar residues" evidence="5">
    <location>
        <begin position="196"/>
        <end position="216"/>
    </location>
</feature>
<dbReference type="InterPro" id="IPR001356">
    <property type="entry name" value="HD"/>
</dbReference>
<accession>M2SV21</accession>
<feature type="DNA-binding region" description="Homeobox" evidence="4">
    <location>
        <begin position="225"/>
        <end position="287"/>
    </location>
</feature>
<dbReference type="GO" id="GO:0000981">
    <property type="term" value="F:DNA-binding transcription factor activity, RNA polymerase II-specific"/>
    <property type="evidence" value="ECO:0007669"/>
    <property type="project" value="InterPro"/>
</dbReference>
<name>M2SV21_COCSN</name>
<evidence type="ECO:0000313" key="8">
    <source>
        <dbReference type="Proteomes" id="UP000016934"/>
    </source>
</evidence>
<dbReference type="GO" id="GO:0003677">
    <property type="term" value="F:DNA binding"/>
    <property type="evidence" value="ECO:0007669"/>
    <property type="project" value="UniProtKB-UniRule"/>
</dbReference>
<dbReference type="HOGENOM" id="CLU_407665_0_0_1"/>
<evidence type="ECO:0000256" key="4">
    <source>
        <dbReference type="PROSITE-ProRule" id="PRU00108"/>
    </source>
</evidence>
<dbReference type="Proteomes" id="UP000016934">
    <property type="component" value="Unassembled WGS sequence"/>
</dbReference>
<evidence type="ECO:0000256" key="3">
    <source>
        <dbReference type="ARBA" id="ARBA00023242"/>
    </source>
</evidence>
<dbReference type="SUPFAM" id="SSF46689">
    <property type="entry name" value="Homeodomain-like"/>
    <property type="match status" value="1"/>
</dbReference>
<sequence>MLPPKGKNKAASIWSVDSGYASNTLDEEHGSYMDFVASPTISKPSSSSSQKSFSLEFGDLFKVHVEDQLRLRKSDSPSAPVTTKLNVFTTNMRASHDLQSQTAGVNEDCVLCALWDITNPGENLKCDGCNRKLTAEFGATGRSGLLQSLAVEQESMYISPQVEELAALQLHHLPNKVEEGQHSTCSILEPISYDQTTIPSSYSPDTGTSYPGSPNVSCEAKRSSIHRPPTKLESHALRRLKSWIRDNSSNPYPDADTKRALAQECGITEKQVNTWFTNARARQRFLRHADSSRLQSKGERDPTKRLSKVKVSPIPEGYRSLEEIHHSDHEYDPKRPIAARRGKKKDYSHLSTISPVAKVIPTTTCTQAQATTKVKDSTPNMWQCTFCYQIVAPKSWRRHEETQHRPKRKWTCLHTGPSLATSSYPITSTTCVFCMLQNPNKEHLLHSHRISECIAKAEEDRTFLRPDHLRQHVKNFHQASLTDAVRDLWRTDGVRKDGPESWTCGFCALEMTAWDARQTHIAAHFKDGLTMADWKPLPQPENTTYTSKKRPISGEGRPNMFSKFARNFTGLNARQEGQNMSQSGLVPTFEYTTEYVQPEVPVAPLLPDLTFDDFTTAVHNSEFNFGSASMTDSSEEETASKDSDILYPVSDNDLWLNHDYLGSLLCKDEYVDFLDLW</sequence>
<keyword evidence="8" id="KW-1185">Reference proteome</keyword>
<feature type="compositionally biased region" description="Basic and acidic residues" evidence="5">
    <location>
        <begin position="288"/>
        <end position="304"/>
    </location>
</feature>
<evidence type="ECO:0000256" key="5">
    <source>
        <dbReference type="SAM" id="MobiDB-lite"/>
    </source>
</evidence>
<dbReference type="SMART" id="SM00389">
    <property type="entry name" value="HOX"/>
    <property type="match status" value="1"/>
</dbReference>
<feature type="region of interest" description="Disordered" evidence="5">
    <location>
        <begin position="196"/>
        <end position="227"/>
    </location>
</feature>
<evidence type="ECO:0000259" key="6">
    <source>
        <dbReference type="PROSITE" id="PS50071"/>
    </source>
</evidence>
<proteinExistence type="predicted"/>
<dbReference type="Pfam" id="PF05920">
    <property type="entry name" value="Homeobox_KN"/>
    <property type="match status" value="1"/>
</dbReference>
<dbReference type="PROSITE" id="PS50071">
    <property type="entry name" value="HOMEOBOX_2"/>
    <property type="match status" value="1"/>
</dbReference>
<keyword evidence="3 4" id="KW-0539">Nucleus</keyword>
<feature type="region of interest" description="Disordered" evidence="5">
    <location>
        <begin position="288"/>
        <end position="307"/>
    </location>
</feature>
<dbReference type="KEGG" id="bsc:COCSADRAFT_125753"/>
<evidence type="ECO:0000256" key="2">
    <source>
        <dbReference type="ARBA" id="ARBA00023155"/>
    </source>
</evidence>
<dbReference type="InterPro" id="IPR009057">
    <property type="entry name" value="Homeodomain-like_sf"/>
</dbReference>
<dbReference type="CDD" id="cd00086">
    <property type="entry name" value="homeodomain"/>
    <property type="match status" value="1"/>
</dbReference>
<reference evidence="7 8" key="1">
    <citation type="journal article" date="2012" name="PLoS Pathog.">
        <title>Diverse lifestyles and strategies of plant pathogenesis encoded in the genomes of eighteen Dothideomycetes fungi.</title>
        <authorList>
            <person name="Ohm R.A."/>
            <person name="Feau N."/>
            <person name="Henrissat B."/>
            <person name="Schoch C.L."/>
            <person name="Horwitz B.A."/>
            <person name="Barry K.W."/>
            <person name="Condon B.J."/>
            <person name="Copeland A.C."/>
            <person name="Dhillon B."/>
            <person name="Glaser F."/>
            <person name="Hesse C.N."/>
            <person name="Kosti I."/>
            <person name="LaButti K."/>
            <person name="Lindquist E.A."/>
            <person name="Lucas S."/>
            <person name="Salamov A.A."/>
            <person name="Bradshaw R.E."/>
            <person name="Ciuffetti L."/>
            <person name="Hamelin R.C."/>
            <person name="Kema G.H.J."/>
            <person name="Lawrence C."/>
            <person name="Scott J.A."/>
            <person name="Spatafora J.W."/>
            <person name="Turgeon B.G."/>
            <person name="de Wit P.J.G.M."/>
            <person name="Zhong S."/>
            <person name="Goodwin S.B."/>
            <person name="Grigoriev I.V."/>
        </authorList>
    </citation>
    <scope>NUCLEOTIDE SEQUENCE [LARGE SCALE GENOMIC DNA]</scope>
    <source>
        <strain evidence="8">ND90Pr / ATCC 201652</strain>
    </source>
</reference>
<dbReference type="InterPro" id="IPR050224">
    <property type="entry name" value="TALE_homeobox"/>
</dbReference>